<feature type="transmembrane region" description="Helical" evidence="6">
    <location>
        <begin position="403"/>
        <end position="425"/>
    </location>
</feature>
<accession>A0A6N7PSK8</accession>
<reference evidence="8 9" key="1">
    <citation type="submission" date="2019-10" db="EMBL/GenBank/DDBJ databases">
        <title>A soil myxobacterium in the family Polyangiaceae.</title>
        <authorList>
            <person name="Li Y."/>
            <person name="Wang J."/>
        </authorList>
    </citation>
    <scope>NUCLEOTIDE SEQUENCE [LARGE SCALE GENOMIC DNA]</scope>
    <source>
        <strain evidence="8 9">DSM 14734</strain>
    </source>
</reference>
<feature type="compositionally biased region" description="Gly residues" evidence="5">
    <location>
        <begin position="340"/>
        <end position="364"/>
    </location>
</feature>
<name>A0A6N7PSK8_9BACT</name>
<dbReference type="GO" id="GO:0004674">
    <property type="term" value="F:protein serine/threonine kinase activity"/>
    <property type="evidence" value="ECO:0007669"/>
    <property type="project" value="TreeGrafter"/>
</dbReference>
<dbReference type="Gene3D" id="1.10.510.10">
    <property type="entry name" value="Transferase(Phosphotransferase) domain 1"/>
    <property type="match status" value="1"/>
</dbReference>
<feature type="region of interest" description="Disordered" evidence="5">
    <location>
        <begin position="311"/>
        <end position="370"/>
    </location>
</feature>
<evidence type="ECO:0000256" key="5">
    <source>
        <dbReference type="SAM" id="MobiDB-lite"/>
    </source>
</evidence>
<dbReference type="PANTHER" id="PTHR43289">
    <property type="entry name" value="MITOGEN-ACTIVATED PROTEIN KINASE KINASE KINASE 20-RELATED"/>
    <property type="match status" value="1"/>
</dbReference>
<dbReference type="Pfam" id="PF00069">
    <property type="entry name" value="Pkinase"/>
    <property type="match status" value="1"/>
</dbReference>
<keyword evidence="2" id="KW-0547">Nucleotide-binding</keyword>
<protein>
    <submittedName>
        <fullName evidence="8">Protein kinase</fullName>
    </submittedName>
</protein>
<feature type="compositionally biased region" description="Low complexity" evidence="5">
    <location>
        <begin position="543"/>
        <end position="572"/>
    </location>
</feature>
<dbReference type="InterPro" id="IPR011009">
    <property type="entry name" value="Kinase-like_dom_sf"/>
</dbReference>
<feature type="compositionally biased region" description="Low complexity" evidence="5">
    <location>
        <begin position="445"/>
        <end position="463"/>
    </location>
</feature>
<dbReference type="PANTHER" id="PTHR43289:SF34">
    <property type="entry name" value="SERINE_THREONINE-PROTEIN KINASE YBDM-RELATED"/>
    <property type="match status" value="1"/>
</dbReference>
<gene>
    <name evidence="8" type="ORF">GF068_24075</name>
</gene>
<feature type="region of interest" description="Disordered" evidence="5">
    <location>
        <begin position="539"/>
        <end position="572"/>
    </location>
</feature>
<dbReference type="EMBL" id="WJIE01000006">
    <property type="protein sequence ID" value="MRG94973.1"/>
    <property type="molecule type" value="Genomic_DNA"/>
</dbReference>
<proteinExistence type="predicted"/>
<sequence length="587" mass="59857">MTAPQLSPGYVIAGKYSVQALLGNGGSSATYRVVDATGRQMAVRMYSPSIAQRPEIMTMIEQIYTATNGLPPDAVLPVLDAGYDQQTAAPFTVTEFSPAPSLEQLVSQRPLSPQEVAQIAQNMARTLDNAHVRGLMHHALKPTNVFVAPQGFAVRVMDFGAGLARSYVQTNEGYAIAAPWVAPEQMQGGAPANAAADVFAMGLVLFYALTGRPYWRSCQGAQPDLASWQHELVGPRQPASQRAQELGAMVSPVLDAVFTRALALDPNERFRQASELAAAFSAAATMPEMATSATIAFPAISGADPMGPTAAVPVYQPGGSSDGSGYPPPPPPGGASMGAPGMGGPAMGMGGPGMDGPGMGGPGGMAQPNADMGMGMGMGPGPMAPTTAAPRLQMDGGGNSKKLPIIIGVAAVLLVGGAVGAFIVLGGKDKGTAEDPNAPIAITPTGAPTGSGESAAPAGSGEAPAPPPAAPTEVEVAIKCTPGCDTIKVDDKEITDPATLKLAPGEHMVELSKAGYQTQTENITVEADKKFEKEFKLAEAPKETATTANTTKSGGTTTKTNPTVGTRPTGTKTGKTCTGVGLFKKCK</sequence>
<dbReference type="SUPFAM" id="SSF56112">
    <property type="entry name" value="Protein kinase-like (PK-like)"/>
    <property type="match status" value="1"/>
</dbReference>
<evidence type="ECO:0000256" key="6">
    <source>
        <dbReference type="SAM" id="Phobius"/>
    </source>
</evidence>
<keyword evidence="6" id="KW-1133">Transmembrane helix</keyword>
<feature type="region of interest" description="Disordered" evidence="5">
    <location>
        <begin position="441"/>
        <end position="470"/>
    </location>
</feature>
<evidence type="ECO:0000256" key="1">
    <source>
        <dbReference type="ARBA" id="ARBA00022679"/>
    </source>
</evidence>
<keyword evidence="6" id="KW-0812">Transmembrane</keyword>
<evidence type="ECO:0000256" key="3">
    <source>
        <dbReference type="ARBA" id="ARBA00022777"/>
    </source>
</evidence>
<keyword evidence="9" id="KW-1185">Reference proteome</keyword>
<dbReference type="SMART" id="SM00220">
    <property type="entry name" value="S_TKc"/>
    <property type="match status" value="1"/>
</dbReference>
<comment type="caution">
    <text evidence="8">The sequence shown here is derived from an EMBL/GenBank/DDBJ whole genome shotgun (WGS) entry which is preliminary data.</text>
</comment>
<organism evidence="8 9">
    <name type="scientific">Polyangium spumosum</name>
    <dbReference type="NCBI Taxonomy" id="889282"/>
    <lineage>
        <taxon>Bacteria</taxon>
        <taxon>Pseudomonadati</taxon>
        <taxon>Myxococcota</taxon>
        <taxon>Polyangia</taxon>
        <taxon>Polyangiales</taxon>
        <taxon>Polyangiaceae</taxon>
        <taxon>Polyangium</taxon>
    </lineage>
</organism>
<evidence type="ECO:0000259" key="7">
    <source>
        <dbReference type="PROSITE" id="PS50011"/>
    </source>
</evidence>
<dbReference type="InterPro" id="IPR013229">
    <property type="entry name" value="PEGA"/>
</dbReference>
<keyword evidence="6" id="KW-0472">Membrane</keyword>
<keyword evidence="3 8" id="KW-0418">Kinase</keyword>
<keyword evidence="4" id="KW-0067">ATP-binding</keyword>
<feature type="domain" description="Protein kinase" evidence="7">
    <location>
        <begin position="16"/>
        <end position="281"/>
    </location>
</feature>
<dbReference type="Proteomes" id="UP000440224">
    <property type="component" value="Unassembled WGS sequence"/>
</dbReference>
<dbReference type="RefSeq" id="WP_153821760.1">
    <property type="nucleotide sequence ID" value="NZ_WJIE01000006.1"/>
</dbReference>
<keyword evidence="1" id="KW-0808">Transferase</keyword>
<evidence type="ECO:0000313" key="8">
    <source>
        <dbReference type="EMBL" id="MRG94973.1"/>
    </source>
</evidence>
<dbReference type="Gene3D" id="3.30.200.20">
    <property type="entry name" value="Phosphorylase Kinase, domain 1"/>
    <property type="match status" value="1"/>
</dbReference>
<dbReference type="AlphaFoldDB" id="A0A6N7PSK8"/>
<evidence type="ECO:0000256" key="2">
    <source>
        <dbReference type="ARBA" id="ARBA00022741"/>
    </source>
</evidence>
<dbReference type="CDD" id="cd14014">
    <property type="entry name" value="STKc_PknB_like"/>
    <property type="match status" value="1"/>
</dbReference>
<evidence type="ECO:0000313" key="9">
    <source>
        <dbReference type="Proteomes" id="UP000440224"/>
    </source>
</evidence>
<dbReference type="InterPro" id="IPR000719">
    <property type="entry name" value="Prot_kinase_dom"/>
</dbReference>
<dbReference type="GO" id="GO:0005524">
    <property type="term" value="F:ATP binding"/>
    <property type="evidence" value="ECO:0007669"/>
    <property type="project" value="UniProtKB-KW"/>
</dbReference>
<dbReference type="OrthoDB" id="5493116at2"/>
<dbReference type="PROSITE" id="PS50011">
    <property type="entry name" value="PROTEIN_KINASE_DOM"/>
    <property type="match status" value="1"/>
</dbReference>
<dbReference type="Pfam" id="PF08308">
    <property type="entry name" value="PEGA"/>
    <property type="match status" value="1"/>
</dbReference>
<evidence type="ECO:0000256" key="4">
    <source>
        <dbReference type="ARBA" id="ARBA00022840"/>
    </source>
</evidence>